<protein>
    <submittedName>
        <fullName evidence="2">Asparagine--tRNA ligase, mitochondrial</fullName>
    </submittedName>
</protein>
<dbReference type="Proteomes" id="UP001219518">
    <property type="component" value="Unassembled WGS sequence"/>
</dbReference>
<evidence type="ECO:0000256" key="1">
    <source>
        <dbReference type="SAM" id="Phobius"/>
    </source>
</evidence>
<reference evidence="2" key="2">
    <citation type="journal article" date="2023" name="BMC Genomics">
        <title>Pest status, molecular evolution, and epigenetic factors derived from the genome assembly of Frankliniella fusca, a thysanopteran phytovirus vector.</title>
        <authorList>
            <person name="Catto M.A."/>
            <person name="Labadie P.E."/>
            <person name="Jacobson A.L."/>
            <person name="Kennedy G.G."/>
            <person name="Srinivasan R."/>
            <person name="Hunt B.G."/>
        </authorList>
    </citation>
    <scope>NUCLEOTIDE SEQUENCE</scope>
    <source>
        <strain evidence="2">PL_HMW_Pooled</strain>
    </source>
</reference>
<keyword evidence="1" id="KW-1133">Transmembrane helix</keyword>
<accession>A0AAE1LQ10</accession>
<evidence type="ECO:0000313" key="2">
    <source>
        <dbReference type="EMBL" id="KAK3926152.1"/>
    </source>
</evidence>
<reference evidence="2" key="1">
    <citation type="submission" date="2021-07" db="EMBL/GenBank/DDBJ databases">
        <authorList>
            <person name="Catto M.A."/>
            <person name="Jacobson A."/>
            <person name="Kennedy G."/>
            <person name="Labadie P."/>
            <person name="Hunt B.G."/>
            <person name="Srinivasan R."/>
        </authorList>
    </citation>
    <scope>NUCLEOTIDE SEQUENCE</scope>
    <source>
        <strain evidence="2">PL_HMW_Pooled</strain>
        <tissue evidence="2">Head</tissue>
    </source>
</reference>
<proteinExistence type="predicted"/>
<feature type="transmembrane region" description="Helical" evidence="1">
    <location>
        <begin position="35"/>
        <end position="59"/>
    </location>
</feature>
<sequence>MRVLQSLLTQARLFGLVTCIKKSERYVKPFRISKFWLLYSSLYFTIAILSSISALTGFLETQYKCIDALNPDPKFLCQ</sequence>
<comment type="caution">
    <text evidence="2">The sequence shown here is derived from an EMBL/GenBank/DDBJ whole genome shotgun (WGS) entry which is preliminary data.</text>
</comment>
<name>A0AAE1LQ10_9NEOP</name>
<dbReference type="AlphaFoldDB" id="A0AAE1LQ10"/>
<evidence type="ECO:0000313" key="3">
    <source>
        <dbReference type="Proteomes" id="UP001219518"/>
    </source>
</evidence>
<gene>
    <name evidence="2" type="ORF">KUF71_014401</name>
</gene>
<dbReference type="GO" id="GO:0016874">
    <property type="term" value="F:ligase activity"/>
    <property type="evidence" value="ECO:0007669"/>
    <property type="project" value="UniProtKB-KW"/>
</dbReference>
<keyword evidence="1" id="KW-0472">Membrane</keyword>
<keyword evidence="3" id="KW-1185">Reference proteome</keyword>
<keyword evidence="2" id="KW-0436">Ligase</keyword>
<keyword evidence="1" id="KW-0812">Transmembrane</keyword>
<organism evidence="2 3">
    <name type="scientific">Frankliniella fusca</name>
    <dbReference type="NCBI Taxonomy" id="407009"/>
    <lineage>
        <taxon>Eukaryota</taxon>
        <taxon>Metazoa</taxon>
        <taxon>Ecdysozoa</taxon>
        <taxon>Arthropoda</taxon>
        <taxon>Hexapoda</taxon>
        <taxon>Insecta</taxon>
        <taxon>Pterygota</taxon>
        <taxon>Neoptera</taxon>
        <taxon>Paraneoptera</taxon>
        <taxon>Thysanoptera</taxon>
        <taxon>Terebrantia</taxon>
        <taxon>Thripoidea</taxon>
        <taxon>Thripidae</taxon>
        <taxon>Frankliniella</taxon>
    </lineage>
</organism>
<dbReference type="EMBL" id="JAHWGI010001243">
    <property type="protein sequence ID" value="KAK3926152.1"/>
    <property type="molecule type" value="Genomic_DNA"/>
</dbReference>